<evidence type="ECO:0000313" key="2">
    <source>
        <dbReference type="EMBL" id="AEB10499.1"/>
    </source>
</evidence>
<dbReference type="RefSeq" id="WP_013707608.1">
    <property type="nucleotide sequence ID" value="NC_015388.1"/>
</dbReference>
<dbReference type="EMBL" id="CP002629">
    <property type="protein sequence ID" value="AEB10499.1"/>
    <property type="molecule type" value="Genomic_DNA"/>
</dbReference>
<accession>F2NIM4</accession>
<protein>
    <submittedName>
        <fullName evidence="2">Beta-lactamase domain protein</fullName>
    </submittedName>
</protein>
<gene>
    <name evidence="2" type="ordered locus">Desac_2684</name>
</gene>
<dbReference type="KEGG" id="dao:Desac_2684"/>
<dbReference type="eggNOG" id="COG1235">
    <property type="taxonomic scope" value="Bacteria"/>
</dbReference>
<name>F2NIM4_DESAR</name>
<dbReference type="SUPFAM" id="SSF56281">
    <property type="entry name" value="Metallo-hydrolase/oxidoreductase"/>
    <property type="match status" value="1"/>
</dbReference>
<dbReference type="AlphaFoldDB" id="F2NIM4"/>
<dbReference type="Gene3D" id="3.60.15.10">
    <property type="entry name" value="Ribonuclease Z/Hydroxyacylglutathione hydrolase-like"/>
    <property type="match status" value="1"/>
</dbReference>
<dbReference type="SMART" id="SM00849">
    <property type="entry name" value="Lactamase_B"/>
    <property type="match status" value="1"/>
</dbReference>
<dbReference type="InterPro" id="IPR036866">
    <property type="entry name" value="RibonucZ/Hydroxyglut_hydro"/>
</dbReference>
<reference evidence="3" key="2">
    <citation type="submission" date="2011-03" db="EMBL/GenBank/DDBJ databases">
        <title>The complete genome of Desulfobacca acetoxidans DSM 11109.</title>
        <authorList>
            <consortium name="US DOE Joint Genome Institute (JGI-PGF)"/>
            <person name="Lucas S."/>
            <person name="Copeland A."/>
            <person name="Lapidus A."/>
            <person name="Bruce D."/>
            <person name="Goodwin L."/>
            <person name="Pitluck S."/>
            <person name="Peters L."/>
            <person name="Kyrpides N."/>
            <person name="Mavromatis K."/>
            <person name="Ivanova N."/>
            <person name="Ovchinnikova G."/>
            <person name="Teshima H."/>
            <person name="Detter J.C."/>
            <person name="Han C."/>
            <person name="Land M."/>
            <person name="Hauser L."/>
            <person name="Markowitz V."/>
            <person name="Cheng J.-F."/>
            <person name="Hugenholtz P."/>
            <person name="Woyke T."/>
            <person name="Wu D."/>
            <person name="Spring S."/>
            <person name="Schueler E."/>
            <person name="Brambilla E."/>
            <person name="Klenk H.-P."/>
            <person name="Eisen J.A."/>
        </authorList>
    </citation>
    <scope>NUCLEOTIDE SEQUENCE [LARGE SCALE GENOMIC DNA]</scope>
    <source>
        <strain evidence="3">ATCC 700848 / DSM 11109 / ASRB2</strain>
    </source>
</reference>
<feature type="domain" description="Metallo-beta-lactamase" evidence="1">
    <location>
        <begin position="25"/>
        <end position="218"/>
    </location>
</feature>
<keyword evidence="3" id="KW-1185">Reference proteome</keyword>
<dbReference type="Proteomes" id="UP000000483">
    <property type="component" value="Chromosome"/>
</dbReference>
<dbReference type="HOGENOM" id="CLU_031317_1_0_7"/>
<evidence type="ECO:0000259" key="1">
    <source>
        <dbReference type="SMART" id="SM00849"/>
    </source>
</evidence>
<dbReference type="STRING" id="880072.Desac_2684"/>
<organism evidence="2 3">
    <name type="scientific">Desulfobacca acetoxidans (strain ATCC 700848 / DSM 11109 / ASRB2)</name>
    <dbReference type="NCBI Taxonomy" id="880072"/>
    <lineage>
        <taxon>Bacteria</taxon>
        <taxon>Pseudomonadati</taxon>
        <taxon>Thermodesulfobacteriota</taxon>
        <taxon>Desulfobaccia</taxon>
        <taxon>Desulfobaccales</taxon>
        <taxon>Desulfobaccaceae</taxon>
        <taxon>Desulfobacca</taxon>
    </lineage>
</organism>
<dbReference type="PANTHER" id="PTHR42663">
    <property type="entry name" value="HYDROLASE C777.06C-RELATED-RELATED"/>
    <property type="match status" value="1"/>
</dbReference>
<dbReference type="PANTHER" id="PTHR42663:SF4">
    <property type="entry name" value="SLL1036 PROTEIN"/>
    <property type="match status" value="1"/>
</dbReference>
<proteinExistence type="predicted"/>
<dbReference type="InterPro" id="IPR001279">
    <property type="entry name" value="Metallo-B-lactamas"/>
</dbReference>
<sequence length="281" mass="31314">MYLKFWGTRGSIPAPGSDTVEFGGNTSCVEIVSEQGRRLVIDAGTGIRALGDELVQSGRPVRLTLLLTHTHWDHILGMAFFRPVYLDNTDITIDGCPKAFWGLAKVFDDRKGNGYFPVAFDELKANIRHSERIANGPLQVGDLTVEGIEINHPQGGMGFKVMEHNRCMVFLTDNELRSDAPVGRRPQDFAHFARGCDLLIHDAQYLPEEIADRRGWGHSTYVEAVELALQAGTRRLLLFHHDPARTDHQMREIEAKARELVKANGADLDVAAAREGEVIYV</sequence>
<evidence type="ECO:0000313" key="3">
    <source>
        <dbReference type="Proteomes" id="UP000000483"/>
    </source>
</evidence>
<reference evidence="2 3" key="1">
    <citation type="journal article" date="2011" name="Stand. Genomic Sci.">
        <title>Complete genome sequence of the acetate-degrading sulfate reducer Desulfobacca acetoxidans type strain (ASRB2).</title>
        <authorList>
            <person name="Goker M."/>
            <person name="Teshima H."/>
            <person name="Lapidus A."/>
            <person name="Nolan M."/>
            <person name="Lucas S."/>
            <person name="Hammon N."/>
            <person name="Deshpande S."/>
            <person name="Cheng J.F."/>
            <person name="Tapia R."/>
            <person name="Han C."/>
            <person name="Goodwin L."/>
            <person name="Pitluck S."/>
            <person name="Huntemann M."/>
            <person name="Liolios K."/>
            <person name="Ivanova N."/>
            <person name="Pagani I."/>
            <person name="Mavromatis K."/>
            <person name="Ovchinikova G."/>
            <person name="Pati A."/>
            <person name="Chen A."/>
            <person name="Palaniappan K."/>
            <person name="Land M."/>
            <person name="Hauser L."/>
            <person name="Brambilla E.M."/>
            <person name="Rohde M."/>
            <person name="Spring S."/>
            <person name="Detter J.C."/>
            <person name="Woyke T."/>
            <person name="Bristow J."/>
            <person name="Eisen J.A."/>
            <person name="Markowitz V."/>
            <person name="Hugenholtz P."/>
            <person name="Kyrpides N.C."/>
            <person name="Klenk H.P."/>
        </authorList>
    </citation>
    <scope>NUCLEOTIDE SEQUENCE [LARGE SCALE GENOMIC DNA]</scope>
    <source>
        <strain evidence="3">ATCC 700848 / DSM 11109 / ASRB2</strain>
    </source>
</reference>
<dbReference type="Pfam" id="PF12706">
    <property type="entry name" value="Lactamase_B_2"/>
    <property type="match status" value="1"/>
</dbReference>
<dbReference type="CDD" id="cd07715">
    <property type="entry name" value="TaR3-like_MBL-fold"/>
    <property type="match status" value="1"/>
</dbReference>